<dbReference type="Gene3D" id="2.60.120.1440">
    <property type="match status" value="1"/>
</dbReference>
<evidence type="ECO:0000256" key="1">
    <source>
        <dbReference type="SAM" id="Phobius"/>
    </source>
</evidence>
<keyword evidence="1" id="KW-0472">Membrane</keyword>
<protein>
    <submittedName>
        <fullName evidence="4">Iron dicitrate transporter FecR</fullName>
    </submittedName>
</protein>
<evidence type="ECO:0000313" key="4">
    <source>
        <dbReference type="EMBL" id="GGC34961.1"/>
    </source>
</evidence>
<dbReference type="Gene3D" id="3.55.50.30">
    <property type="match status" value="1"/>
</dbReference>
<dbReference type="Pfam" id="PF16344">
    <property type="entry name" value="FecR_C"/>
    <property type="match status" value="1"/>
</dbReference>
<dbReference type="InterPro" id="IPR032508">
    <property type="entry name" value="FecR_C"/>
</dbReference>
<organism evidence="4 5">
    <name type="scientific">Parapedobacter defluvii</name>
    <dbReference type="NCBI Taxonomy" id="2045106"/>
    <lineage>
        <taxon>Bacteria</taxon>
        <taxon>Pseudomonadati</taxon>
        <taxon>Bacteroidota</taxon>
        <taxon>Sphingobacteriia</taxon>
        <taxon>Sphingobacteriales</taxon>
        <taxon>Sphingobacteriaceae</taxon>
        <taxon>Parapedobacter</taxon>
    </lineage>
</organism>
<accession>A0ABQ1M4J5</accession>
<dbReference type="InterPro" id="IPR006860">
    <property type="entry name" value="FecR"/>
</dbReference>
<sequence>MEGYKSFTIMNEPTDLIDKYLAGKCTAEERALLLAHFNRYFDQQQDSLSAEDLNLLSQQTWSAINNQIRESNEPNSTRTKRIRWTPHPILRWLPYAAAILLVATAIMWYSLRDTPANFLQESTQVADIAPGGNRATLTLSDGSKIDLSEAQTGIISDHERIVYEGDNTEIASFSAAGAYGLQLTTPNGGTYQVTLPDGTKVWLNAASSLTYPSHFDGRDRVVTFSGEAYFEVAKDASKPFRVMSRGQQVDVLGTKFNISAYPDDDVTKTTLIEGSVRISSADKAGGEASLLLEPSEKAELKNGRLTKEHVDADNEAAWRTGVFAFRSERLESIMKKVARWYDVDIELQGDIADRTFTGTVSRYENISGVLETLALTNLLSFEIDGSKLIVKSK</sequence>
<dbReference type="EMBL" id="BMIK01000010">
    <property type="protein sequence ID" value="GGC34961.1"/>
    <property type="molecule type" value="Genomic_DNA"/>
</dbReference>
<dbReference type="InterPro" id="IPR012373">
    <property type="entry name" value="Ferrdict_sens_TM"/>
</dbReference>
<feature type="transmembrane region" description="Helical" evidence="1">
    <location>
        <begin position="89"/>
        <end position="111"/>
    </location>
</feature>
<evidence type="ECO:0000259" key="2">
    <source>
        <dbReference type="Pfam" id="PF04773"/>
    </source>
</evidence>
<name>A0ABQ1M4J5_9SPHI</name>
<gene>
    <name evidence="4" type="ORF">GCM10011386_28880</name>
</gene>
<dbReference type="Proteomes" id="UP000597338">
    <property type="component" value="Unassembled WGS sequence"/>
</dbReference>
<evidence type="ECO:0000259" key="3">
    <source>
        <dbReference type="Pfam" id="PF16344"/>
    </source>
</evidence>
<dbReference type="Pfam" id="PF04773">
    <property type="entry name" value="FecR"/>
    <property type="match status" value="1"/>
</dbReference>
<keyword evidence="1" id="KW-1133">Transmembrane helix</keyword>
<dbReference type="PANTHER" id="PTHR30273:SF2">
    <property type="entry name" value="PROTEIN FECR"/>
    <property type="match status" value="1"/>
</dbReference>
<comment type="caution">
    <text evidence="4">The sequence shown here is derived from an EMBL/GenBank/DDBJ whole genome shotgun (WGS) entry which is preliminary data.</text>
</comment>
<feature type="domain" description="Protein FecR C-terminal" evidence="3">
    <location>
        <begin position="323"/>
        <end position="390"/>
    </location>
</feature>
<proteinExistence type="predicted"/>
<evidence type="ECO:0000313" key="5">
    <source>
        <dbReference type="Proteomes" id="UP000597338"/>
    </source>
</evidence>
<reference evidence="5" key="1">
    <citation type="journal article" date="2019" name="Int. J. Syst. Evol. Microbiol.">
        <title>The Global Catalogue of Microorganisms (GCM) 10K type strain sequencing project: providing services to taxonomists for standard genome sequencing and annotation.</title>
        <authorList>
            <consortium name="The Broad Institute Genomics Platform"/>
            <consortium name="The Broad Institute Genome Sequencing Center for Infectious Disease"/>
            <person name="Wu L."/>
            <person name="Ma J."/>
        </authorList>
    </citation>
    <scope>NUCLEOTIDE SEQUENCE [LARGE SCALE GENOMIC DNA]</scope>
    <source>
        <strain evidence="5">CGMCC 1.15342</strain>
    </source>
</reference>
<dbReference type="PANTHER" id="PTHR30273">
    <property type="entry name" value="PERIPLASMIC SIGNAL SENSOR AND SIGMA FACTOR ACTIVATOR FECR-RELATED"/>
    <property type="match status" value="1"/>
</dbReference>
<feature type="domain" description="FecR protein" evidence="2">
    <location>
        <begin position="183"/>
        <end position="277"/>
    </location>
</feature>
<keyword evidence="1" id="KW-0812">Transmembrane</keyword>
<keyword evidence="5" id="KW-1185">Reference proteome</keyword>